<feature type="chain" id="PRO_5046686980" evidence="3">
    <location>
        <begin position="29"/>
        <end position="524"/>
    </location>
</feature>
<dbReference type="PANTHER" id="PTHR43248:SF30">
    <property type="entry name" value="AB HYDROLASE-1 DOMAIN-CONTAINING PROTEIN"/>
    <property type="match status" value="1"/>
</dbReference>
<evidence type="ECO:0000256" key="3">
    <source>
        <dbReference type="SAM" id="SignalP"/>
    </source>
</evidence>
<dbReference type="InterPro" id="IPR029058">
    <property type="entry name" value="AB_hydrolase_fold"/>
</dbReference>
<evidence type="ECO:0000259" key="5">
    <source>
        <dbReference type="Pfam" id="PF08386"/>
    </source>
</evidence>
<sequence length="524" mass="56786">MKRCAAVAGAVLASLLAPIFLSPFGASAHADIAAITWGPCPDEGAGTPPKGVECGEVEVPVDWDHPRGPTIALPVARRSATQPSARIGALMVNPGGPTESGTSWVIGDDHERFTPELRSRFDLIGVDTRDALVQCDEDLLIQRDELPMLPVDQAGFDYRAQLNQHVAESCRSASPDSLADHVDSATIAQDLDAVRHAIGEPRLNFYGASYGTLIGQMYAEQFPTRLRTLVLDSVVDHSGTPEDYIRGSARAEEDAFLAFARWCERDDACSTLRAKAAGDSIPAYYDRLYRAAEQGRLRFGGDPFSRDSLLTAVHGQLQGGDLARPDTAEFLAQLETVPPTGRLAADRPDTRDRVNRSAAAVEEDMLGDAVSETRSTALICGDWNFGVATLRDLRRAWGISNRAAPHTRANAWNWEWITRCTGWPGQPDNARNPQHDFHAPGAPPILLVNMAHDVATPHAWASHVAEQSPPGSRLLTYRGSGHAVYKHSILPNTCVASIIDQYFIEGPNGLPESDTYCVPEPVGH</sequence>
<name>A0ABN3XTC7_9ACTN</name>
<accession>A0ABN3XTC7</accession>
<comment type="similarity">
    <text evidence="1">Belongs to the peptidase S33 family.</text>
</comment>
<dbReference type="Pfam" id="PF00561">
    <property type="entry name" value="Abhydrolase_1"/>
    <property type="match status" value="1"/>
</dbReference>
<dbReference type="InterPro" id="IPR000073">
    <property type="entry name" value="AB_hydrolase_1"/>
</dbReference>
<evidence type="ECO:0000256" key="2">
    <source>
        <dbReference type="ARBA" id="ARBA00022801"/>
    </source>
</evidence>
<organism evidence="6 7">
    <name type="scientific">Nocardiopsis rhodophaea</name>
    <dbReference type="NCBI Taxonomy" id="280238"/>
    <lineage>
        <taxon>Bacteria</taxon>
        <taxon>Bacillati</taxon>
        <taxon>Actinomycetota</taxon>
        <taxon>Actinomycetes</taxon>
        <taxon>Streptosporangiales</taxon>
        <taxon>Nocardiopsidaceae</taxon>
        <taxon>Nocardiopsis</taxon>
    </lineage>
</organism>
<keyword evidence="7" id="KW-1185">Reference proteome</keyword>
<dbReference type="SUPFAM" id="SSF53474">
    <property type="entry name" value="alpha/beta-Hydrolases"/>
    <property type="match status" value="1"/>
</dbReference>
<reference evidence="6 7" key="1">
    <citation type="journal article" date="2019" name="Int. J. Syst. Evol. Microbiol.">
        <title>The Global Catalogue of Microorganisms (GCM) 10K type strain sequencing project: providing services to taxonomists for standard genome sequencing and annotation.</title>
        <authorList>
            <consortium name="The Broad Institute Genomics Platform"/>
            <consortium name="The Broad Institute Genome Sequencing Center for Infectious Disease"/>
            <person name="Wu L."/>
            <person name="Ma J."/>
        </authorList>
    </citation>
    <scope>NUCLEOTIDE SEQUENCE [LARGE SCALE GENOMIC DNA]</scope>
    <source>
        <strain evidence="6 7">JCM 15313</strain>
    </source>
</reference>
<dbReference type="RefSeq" id="WP_344162387.1">
    <property type="nucleotide sequence ID" value="NZ_BAAAPC010000009.1"/>
</dbReference>
<gene>
    <name evidence="6" type="ORF">GCM10009799_25160</name>
</gene>
<evidence type="ECO:0000313" key="7">
    <source>
        <dbReference type="Proteomes" id="UP001501585"/>
    </source>
</evidence>
<dbReference type="EMBL" id="BAAAPC010000009">
    <property type="protein sequence ID" value="GAA1997122.1"/>
    <property type="molecule type" value="Genomic_DNA"/>
</dbReference>
<protein>
    <submittedName>
        <fullName evidence="6">Alpha/beta hydrolase</fullName>
    </submittedName>
</protein>
<dbReference type="InterPro" id="IPR013595">
    <property type="entry name" value="Pept_S33_TAP-like_C"/>
</dbReference>
<keyword evidence="3" id="KW-0732">Signal</keyword>
<feature type="domain" description="Peptidase S33 tripeptidyl aminopeptidase-like C-terminal" evidence="5">
    <location>
        <begin position="410"/>
        <end position="517"/>
    </location>
</feature>
<feature type="signal peptide" evidence="3">
    <location>
        <begin position="1"/>
        <end position="28"/>
    </location>
</feature>
<dbReference type="Pfam" id="PF08386">
    <property type="entry name" value="Abhydrolase_4"/>
    <property type="match status" value="1"/>
</dbReference>
<dbReference type="Gene3D" id="3.40.50.1820">
    <property type="entry name" value="alpha/beta hydrolase"/>
    <property type="match status" value="1"/>
</dbReference>
<comment type="caution">
    <text evidence="6">The sequence shown here is derived from an EMBL/GenBank/DDBJ whole genome shotgun (WGS) entry which is preliminary data.</text>
</comment>
<evidence type="ECO:0000256" key="1">
    <source>
        <dbReference type="ARBA" id="ARBA00010088"/>
    </source>
</evidence>
<keyword evidence="2 6" id="KW-0378">Hydrolase</keyword>
<feature type="domain" description="AB hydrolase-1" evidence="4">
    <location>
        <begin position="177"/>
        <end position="237"/>
    </location>
</feature>
<dbReference type="GO" id="GO:0016787">
    <property type="term" value="F:hydrolase activity"/>
    <property type="evidence" value="ECO:0007669"/>
    <property type="project" value="UniProtKB-KW"/>
</dbReference>
<evidence type="ECO:0000259" key="4">
    <source>
        <dbReference type="Pfam" id="PF00561"/>
    </source>
</evidence>
<proteinExistence type="inferred from homology"/>
<dbReference type="Proteomes" id="UP001501585">
    <property type="component" value="Unassembled WGS sequence"/>
</dbReference>
<dbReference type="PANTHER" id="PTHR43248">
    <property type="entry name" value="2-SUCCINYL-6-HYDROXY-2,4-CYCLOHEXADIENE-1-CARBOXYLATE SYNTHASE"/>
    <property type="match status" value="1"/>
</dbReference>
<evidence type="ECO:0000313" key="6">
    <source>
        <dbReference type="EMBL" id="GAA1997122.1"/>
    </source>
</evidence>
<dbReference type="InterPro" id="IPR051601">
    <property type="entry name" value="Serine_prot/Carboxylest_S33"/>
</dbReference>